<dbReference type="InterPro" id="IPR006544">
    <property type="entry name" value="P-type_TPase_V"/>
</dbReference>
<dbReference type="PANTHER" id="PTHR45630">
    <property type="entry name" value="CATION-TRANSPORTING ATPASE-RELATED"/>
    <property type="match status" value="1"/>
</dbReference>
<dbReference type="Pfam" id="PF00122">
    <property type="entry name" value="E1-E2_ATPase"/>
    <property type="match status" value="1"/>
</dbReference>
<feature type="transmembrane region" description="Helical" evidence="15">
    <location>
        <begin position="739"/>
        <end position="757"/>
    </location>
</feature>
<feature type="transmembrane region" description="Helical" evidence="15">
    <location>
        <begin position="717"/>
        <end position="734"/>
    </location>
</feature>
<keyword evidence="19" id="KW-1185">Reference proteome</keyword>
<proteinExistence type="inferred from homology"/>
<evidence type="ECO:0000256" key="10">
    <source>
        <dbReference type="ARBA" id="ARBA00022967"/>
    </source>
</evidence>
<feature type="region of interest" description="Disordered" evidence="14">
    <location>
        <begin position="1772"/>
        <end position="1812"/>
    </location>
</feature>
<feature type="transmembrane region" description="Helical" evidence="15">
    <location>
        <begin position="930"/>
        <end position="949"/>
    </location>
</feature>
<dbReference type="GeneID" id="62200982"/>
<evidence type="ECO:0000256" key="6">
    <source>
        <dbReference type="ARBA" id="ARBA00022741"/>
    </source>
</evidence>
<dbReference type="InterPro" id="IPR023298">
    <property type="entry name" value="ATPase_P-typ_TM_dom_sf"/>
</dbReference>
<dbReference type="InterPro" id="IPR047820">
    <property type="entry name" value="P5A-type_ATPase"/>
</dbReference>
<evidence type="ECO:0000259" key="17">
    <source>
        <dbReference type="Pfam" id="PF23143"/>
    </source>
</evidence>
<comment type="catalytic activity">
    <reaction evidence="13">
        <text>[protein]-with a C-terminal TM segment(out) + ATP + H2O = [protein]-with a C-terminal TM segment(in) + ADP + phosphate + H(+)</text>
        <dbReference type="Rhea" id="RHEA:66168"/>
        <dbReference type="Rhea" id="RHEA-COMP:16963"/>
        <dbReference type="ChEBI" id="CHEBI:15377"/>
        <dbReference type="ChEBI" id="CHEBI:15378"/>
        <dbReference type="ChEBI" id="CHEBI:30616"/>
        <dbReference type="ChEBI" id="CHEBI:43474"/>
        <dbReference type="ChEBI" id="CHEBI:90782"/>
        <dbReference type="ChEBI" id="CHEBI:456216"/>
    </reaction>
</comment>
<feature type="compositionally biased region" description="Low complexity" evidence="14">
    <location>
        <begin position="1803"/>
        <end position="1812"/>
    </location>
</feature>
<reference evidence="18" key="1">
    <citation type="submission" date="2020-01" db="EMBL/GenBank/DDBJ databases">
        <authorList>
            <person name="Feng Z.H.Z."/>
        </authorList>
    </citation>
    <scope>NUCLEOTIDE SEQUENCE</scope>
    <source>
        <strain evidence="18">CBS107.38</strain>
    </source>
</reference>
<dbReference type="FunFam" id="3.40.50.1000:FF:000071">
    <property type="entry name" value="Cation-transporting ATPase"/>
    <property type="match status" value="1"/>
</dbReference>
<dbReference type="InterPro" id="IPR044492">
    <property type="entry name" value="P_typ_ATPase_HD_dom"/>
</dbReference>
<feature type="domain" description="P5A-ATPase transmembrane helical hairpin" evidence="17">
    <location>
        <begin position="535"/>
        <end position="606"/>
    </location>
</feature>
<evidence type="ECO:0000313" key="18">
    <source>
        <dbReference type="EMBL" id="KAF7679009.1"/>
    </source>
</evidence>
<evidence type="ECO:0000256" key="5">
    <source>
        <dbReference type="ARBA" id="ARBA00022723"/>
    </source>
</evidence>
<dbReference type="InterPro" id="IPR021858">
    <property type="entry name" value="Fun_TF"/>
</dbReference>
<evidence type="ECO:0000256" key="4">
    <source>
        <dbReference type="ARBA" id="ARBA00022692"/>
    </source>
</evidence>
<evidence type="ECO:0000256" key="1">
    <source>
        <dbReference type="ARBA" id="ARBA00001946"/>
    </source>
</evidence>
<evidence type="ECO:0000256" key="3">
    <source>
        <dbReference type="ARBA" id="ARBA00006000"/>
    </source>
</evidence>
<dbReference type="FunFam" id="2.70.150.10:FF:000049">
    <property type="entry name" value="Cation-transporting ATPase"/>
    <property type="match status" value="1"/>
</dbReference>
<keyword evidence="9" id="KW-0460">Magnesium</keyword>
<feature type="compositionally biased region" description="Basic and acidic residues" evidence="14">
    <location>
        <begin position="74"/>
        <end position="86"/>
    </location>
</feature>
<feature type="transmembrane region" description="Helical" evidence="15">
    <location>
        <begin position="413"/>
        <end position="432"/>
    </location>
</feature>
<evidence type="ECO:0000256" key="7">
    <source>
        <dbReference type="ARBA" id="ARBA00022824"/>
    </source>
</evidence>
<dbReference type="Gene3D" id="3.40.50.1000">
    <property type="entry name" value="HAD superfamily/HAD-like"/>
    <property type="match status" value="1"/>
</dbReference>
<feature type="transmembrane region" description="Helical" evidence="15">
    <location>
        <begin position="572"/>
        <end position="590"/>
    </location>
</feature>
<dbReference type="InterPro" id="IPR008250">
    <property type="entry name" value="ATPase_P-typ_transduc_dom_A_sf"/>
</dbReference>
<evidence type="ECO:0000259" key="16">
    <source>
        <dbReference type="Pfam" id="PF00122"/>
    </source>
</evidence>
<dbReference type="CDD" id="cd07543">
    <property type="entry name" value="P-type_ATPase_cation"/>
    <property type="match status" value="1"/>
</dbReference>
<feature type="domain" description="P-type ATPase A" evidence="16">
    <location>
        <begin position="775"/>
        <end position="867"/>
    </location>
</feature>
<evidence type="ECO:0000256" key="9">
    <source>
        <dbReference type="ARBA" id="ARBA00022842"/>
    </source>
</evidence>
<dbReference type="SFLD" id="SFLDS00003">
    <property type="entry name" value="Haloacid_Dehalogenase"/>
    <property type="match status" value="1"/>
</dbReference>
<dbReference type="PANTHER" id="PTHR45630:SF7">
    <property type="entry name" value="ENDOPLASMIC RETICULUM TRANSMEMBRANE HELIX TRANSLOCASE"/>
    <property type="match status" value="1"/>
</dbReference>
<keyword evidence="7" id="KW-0256">Endoplasmic reticulum</keyword>
<dbReference type="InterPro" id="IPR001757">
    <property type="entry name" value="P_typ_ATPase"/>
</dbReference>
<gene>
    <name evidence="18" type="ORF">GT037_002757</name>
</gene>
<name>A0A8H7BCE4_9PLEO</name>
<dbReference type="GO" id="GO:0005524">
    <property type="term" value="F:ATP binding"/>
    <property type="evidence" value="ECO:0007669"/>
    <property type="project" value="UniProtKB-KW"/>
</dbReference>
<keyword evidence="5" id="KW-0479">Metal-binding</keyword>
<evidence type="ECO:0000256" key="8">
    <source>
        <dbReference type="ARBA" id="ARBA00022840"/>
    </source>
</evidence>
<keyword evidence="6" id="KW-0547">Nucleotide-binding</keyword>
<feature type="transmembrane region" description="Helical" evidence="15">
    <location>
        <begin position="542"/>
        <end position="560"/>
    </location>
</feature>
<protein>
    <submittedName>
        <fullName evidence="18">Cation-transporting atpase 4</fullName>
    </submittedName>
</protein>
<feature type="compositionally biased region" description="Polar residues" evidence="14">
    <location>
        <begin position="101"/>
        <end position="112"/>
    </location>
</feature>
<dbReference type="InterPro" id="IPR023214">
    <property type="entry name" value="HAD_sf"/>
</dbReference>
<dbReference type="GO" id="GO:0046872">
    <property type="term" value="F:metal ion binding"/>
    <property type="evidence" value="ECO:0007669"/>
    <property type="project" value="UniProtKB-KW"/>
</dbReference>
<keyword evidence="8" id="KW-0067">ATP-binding</keyword>
<dbReference type="Gene3D" id="3.40.1110.10">
    <property type="entry name" value="Calcium-transporting ATPase, cytoplasmic domain N"/>
    <property type="match status" value="1"/>
</dbReference>
<dbReference type="SFLD" id="SFLDF00027">
    <property type="entry name" value="p-type_atpase"/>
    <property type="match status" value="1"/>
</dbReference>
<keyword evidence="4 15" id="KW-0812">Transmembrane</keyword>
<dbReference type="InterPro" id="IPR057255">
    <property type="entry name" value="2TM_P5A-ATPase"/>
</dbReference>
<evidence type="ECO:0000256" key="13">
    <source>
        <dbReference type="ARBA" id="ARBA00048588"/>
    </source>
</evidence>
<dbReference type="SUPFAM" id="SSF81660">
    <property type="entry name" value="Metal cation-transporting ATPase, ATP-binding domain N"/>
    <property type="match status" value="1"/>
</dbReference>
<dbReference type="InterPro" id="IPR018303">
    <property type="entry name" value="ATPase_P-typ_P_site"/>
</dbReference>
<dbReference type="InterPro" id="IPR059000">
    <property type="entry name" value="ATPase_P-type_domA"/>
</dbReference>
<feature type="compositionally biased region" description="Basic and acidic residues" evidence="14">
    <location>
        <begin position="1772"/>
        <end position="1802"/>
    </location>
</feature>
<dbReference type="GO" id="GO:0019829">
    <property type="term" value="F:ATPase-coupled monoatomic cation transmembrane transporter activity"/>
    <property type="evidence" value="ECO:0007669"/>
    <property type="project" value="TreeGrafter"/>
</dbReference>
<organism evidence="18 19">
    <name type="scientific">Alternaria burnsii</name>
    <dbReference type="NCBI Taxonomy" id="1187904"/>
    <lineage>
        <taxon>Eukaryota</taxon>
        <taxon>Fungi</taxon>
        <taxon>Dikarya</taxon>
        <taxon>Ascomycota</taxon>
        <taxon>Pezizomycotina</taxon>
        <taxon>Dothideomycetes</taxon>
        <taxon>Pleosporomycetidae</taxon>
        <taxon>Pleosporales</taxon>
        <taxon>Pleosporineae</taxon>
        <taxon>Pleosporaceae</taxon>
        <taxon>Alternaria</taxon>
        <taxon>Alternaria sect. Alternaria</taxon>
    </lineage>
</organism>
<reference evidence="18" key="2">
    <citation type="submission" date="2020-08" db="EMBL/GenBank/DDBJ databases">
        <title>Draft Genome Sequence of Cumin Blight Pathogen Alternaria burnsii.</title>
        <authorList>
            <person name="Feng Z."/>
        </authorList>
    </citation>
    <scope>NUCLEOTIDE SEQUENCE</scope>
    <source>
        <strain evidence="18">CBS107.38</strain>
    </source>
</reference>
<dbReference type="SUPFAM" id="SSF56784">
    <property type="entry name" value="HAD-like"/>
    <property type="match status" value="1"/>
</dbReference>
<keyword evidence="12 15" id="KW-0472">Membrane</keyword>
<dbReference type="GO" id="GO:0005789">
    <property type="term" value="C:endoplasmic reticulum membrane"/>
    <property type="evidence" value="ECO:0007669"/>
    <property type="project" value="UniProtKB-SubCell"/>
</dbReference>
<evidence type="ECO:0000313" key="19">
    <source>
        <dbReference type="Proteomes" id="UP000596902"/>
    </source>
</evidence>
<dbReference type="SUPFAM" id="SSF81653">
    <property type="entry name" value="Calcium ATPase, transduction domain A"/>
    <property type="match status" value="1"/>
</dbReference>
<evidence type="ECO:0000256" key="14">
    <source>
        <dbReference type="SAM" id="MobiDB-lite"/>
    </source>
</evidence>
<comment type="caution">
    <text evidence="18">The sequence shown here is derived from an EMBL/GenBank/DDBJ whole genome shotgun (WGS) entry which is preliminary data.</text>
</comment>
<accession>A0A8H7BCE4</accession>
<dbReference type="Proteomes" id="UP000596902">
    <property type="component" value="Unassembled WGS sequence"/>
</dbReference>
<dbReference type="GO" id="GO:0016887">
    <property type="term" value="F:ATP hydrolysis activity"/>
    <property type="evidence" value="ECO:0007669"/>
    <property type="project" value="InterPro"/>
</dbReference>
<dbReference type="EMBL" id="JAAABM010000003">
    <property type="protein sequence ID" value="KAF7679009.1"/>
    <property type="molecule type" value="Genomic_DNA"/>
</dbReference>
<keyword evidence="10" id="KW-1278">Translocase</keyword>
<dbReference type="FunFam" id="3.40.1110.10:FF:000054">
    <property type="entry name" value="Cation-transporting ATPase"/>
    <property type="match status" value="1"/>
</dbReference>
<evidence type="ECO:0000256" key="15">
    <source>
        <dbReference type="SAM" id="Phobius"/>
    </source>
</evidence>
<dbReference type="Pfam" id="PF23143">
    <property type="entry name" value="2TM_P5A-ATPase"/>
    <property type="match status" value="1"/>
</dbReference>
<dbReference type="GO" id="GO:0015662">
    <property type="term" value="F:P-type ion transporter activity"/>
    <property type="evidence" value="ECO:0007669"/>
    <property type="project" value="TreeGrafter"/>
</dbReference>
<dbReference type="NCBIfam" id="TIGR01657">
    <property type="entry name" value="P-ATPase-V"/>
    <property type="match status" value="1"/>
</dbReference>
<dbReference type="Gene3D" id="2.70.150.10">
    <property type="entry name" value="Calcium-transporting ATPase, cytoplasmic transduction domain A"/>
    <property type="match status" value="1"/>
</dbReference>
<dbReference type="SUPFAM" id="SSF81665">
    <property type="entry name" value="Calcium ATPase, transmembrane domain M"/>
    <property type="match status" value="1"/>
</dbReference>
<dbReference type="PROSITE" id="PS00154">
    <property type="entry name" value="ATPASE_E1_E2"/>
    <property type="match status" value="1"/>
</dbReference>
<sequence length="1812" mass="202189">MVTSTERKYEFFVTTDEPHQPAGMERSAIRRLVMRNYFDTKMAGPQFNVPEHSSTSTVVAEKQLKSRFRLSEPGNEKKKTLSRQREYLYNNNKRRKKRPQVQRTRSGPTPLSSKIGAEDSGIAHERPVLKADLNIYHTDPFGALPMPETPQLNALFRLYKDSPKNNSVGPDATHTWSSFILNDAGLLHATLASWALYGMLVNKSHDLRVCELEHKNEAVRNVTYKLAMCRANVSDDIVGTVLTLANLENLTGAYDVAQLHLTALRVMVEERGGILAFGKNDGLTRGILWVDLHAAAASRTTPFFPHVWLGPDAPLPDKLHDEATYTSPTSLLQLSCAAIDCFDIFHRLHRLALATSSHWTGRVARVALSNLLYTTQFILLSVPDRSQDFLKFDQSVQDNNNECNKSQKHRADAASVVETLLAAALIFIYAVLRALPLNTKIFAILLRRLRTAIDRPNTSVLETWKREKNLNMLLWALVMACSIATDAERTWWTTQLSGLMAFGQRTDVRLDTTTTTMAPLVDNPQIKQASLHNPLPLQLHTYIWPFLIIWPAFSAIYFSPQRYEQYIQSSEWTFVWIASITTFQSLFWLMTHWNVNLKSAFTTTSAGDVRSASLIKVQPIKNAGAAEIVPLVRDNVGGKPNLSFLFQKRRFLYDADKNSFAPLSYPLDVEPKPQLKTFQQTQGLASPAEIERIAQHYGTNEFDIPVPTFTELFKEHAVAPFFVFQIFCVGLWMLDEYWYYSLFTLFMLVAFESTVVWQRQRTLTEFRGMSIKPYEIYVYRQKKWQEVMSDKLLPGDVVSAGRTKEDSGVACDMLLLEGSAIVNEAMLSGESTPVLKESVQLRPGDARIEPEGLDKNSFLWGGTKVLQVSHGNDAEEDGSGVNRLSSGVPPPPDKGAVAVVIKTGFETNQGSLVRTMIFATERVSANNVEALFFILFLTVFAVAASWYVWKEGVKLDRQRNKLLLDCVLIVTSVVPPELPMELSLAVNTSLAALSKYAIFCTEPFRIPFAGQVDVACFDKTGTLTGEDLVVDGIAGLSLGQDNATVAADGAHTDLTKVTDVGTETTLVLAAAHSLVKLDDGETVGEPMEKATLQSLGWKLGAKDTIQATMTTANSQAELVHIRRRFQFSSALKRQSSVATVLVNNNKTGRKVRSTIAAVKGAPETIRKMLVNIPPNYEETFKHFTRNGGRVLALAYKFLSEEGEWGQNRINDLKREQVESDLHFAGFLVLQCPLKPDAVEAVRSLNESSHRVVMITGDNPLTAVHVAKQVEIVDRDCYILDAPENDETGEKLVWRSVDDKISIPVDPSQPLDAEILKTKDICLTGYALSKFSGQPGWKQILRYTWVYARVSPKQKEEILLGLKDCGYTTLMAGDGTNDVGALKQAHIGVALLNGTREDLDKIGEHFRNTQMKNVYEKQCNLMQRFNQPQPPVPIMIAHLYPPGPTNPHYEKAMENQAKKKGLLPGTNGVANGSASTGTLVQQQPGQVQPPQAVGNLAQQMQEKMMMQEMEEMAGEPPTIKLGDASVAAPFTSKLANVVAIPNIIRQGRCTLVATIQMYKILALNCLISAYSLSVLYLDGIKFGDGQVTISGMMMSVCFLSISRAKTVEALSKERPQSNIFNTYIIGSVLGQFAIHIVTLIYVSQYVQRVEPKDPNPDLEKDFEPSLLNSAIYLLQLIQQISTFAINYQGRPFRESIRENKGMYWGLVSVSGVAFSCATEFIPELNEKLKLVPFTTEFKVMITSIMAFDFVACYIIEKGLKFFFSDNKPKDIAVRRPDQLQQEEKRKARAEIEAQRKKNEEAEMKAAAAGLVKR</sequence>
<dbReference type="PRINTS" id="PR00119">
    <property type="entry name" value="CATATPASE"/>
</dbReference>
<evidence type="ECO:0000256" key="11">
    <source>
        <dbReference type="ARBA" id="ARBA00022989"/>
    </source>
</evidence>
<feature type="region of interest" description="Disordered" evidence="14">
    <location>
        <begin position="69"/>
        <end position="119"/>
    </location>
</feature>
<comment type="subcellular location">
    <subcellularLocation>
        <location evidence="2">Endoplasmic reticulum membrane</location>
        <topology evidence="2">Multi-pass membrane protein</topology>
    </subcellularLocation>
</comment>
<dbReference type="InterPro" id="IPR036412">
    <property type="entry name" value="HAD-like_sf"/>
</dbReference>
<dbReference type="Pfam" id="PF13246">
    <property type="entry name" value="Cation_ATPase"/>
    <property type="match status" value="1"/>
</dbReference>
<dbReference type="RefSeq" id="XP_038789082.1">
    <property type="nucleotide sequence ID" value="XM_038927804.1"/>
</dbReference>
<dbReference type="SFLD" id="SFLDG00002">
    <property type="entry name" value="C1.7:_P-type_atpase_like"/>
    <property type="match status" value="1"/>
</dbReference>
<keyword evidence="11 15" id="KW-1133">Transmembrane helix</keyword>
<evidence type="ECO:0000256" key="12">
    <source>
        <dbReference type="ARBA" id="ARBA00023136"/>
    </source>
</evidence>
<dbReference type="GO" id="GO:0006874">
    <property type="term" value="P:intracellular calcium ion homeostasis"/>
    <property type="evidence" value="ECO:0007669"/>
    <property type="project" value="TreeGrafter"/>
</dbReference>
<dbReference type="Pfam" id="PF11951">
    <property type="entry name" value="Fungal_trans_2"/>
    <property type="match status" value="1"/>
</dbReference>
<evidence type="ECO:0000256" key="2">
    <source>
        <dbReference type="ARBA" id="ARBA00004477"/>
    </source>
</evidence>
<dbReference type="NCBIfam" id="TIGR01494">
    <property type="entry name" value="ATPase_P-type"/>
    <property type="match status" value="1"/>
</dbReference>
<comment type="cofactor">
    <cofactor evidence="1">
        <name>Mg(2+)</name>
        <dbReference type="ChEBI" id="CHEBI:18420"/>
    </cofactor>
</comment>
<comment type="similarity">
    <text evidence="3">Belongs to the cation transport ATPase (P-type) (TC 3.A.3) family. Type V subfamily.</text>
</comment>
<dbReference type="InterPro" id="IPR023299">
    <property type="entry name" value="ATPase_P-typ_cyto_dom_N"/>
</dbReference>